<organism evidence="1">
    <name type="scientific">Lepeophtheirus salmonis</name>
    <name type="common">Salmon louse</name>
    <name type="synonym">Caligus salmonis</name>
    <dbReference type="NCBI Taxonomy" id="72036"/>
    <lineage>
        <taxon>Eukaryota</taxon>
        <taxon>Metazoa</taxon>
        <taxon>Ecdysozoa</taxon>
        <taxon>Arthropoda</taxon>
        <taxon>Crustacea</taxon>
        <taxon>Multicrustacea</taxon>
        <taxon>Hexanauplia</taxon>
        <taxon>Copepoda</taxon>
        <taxon>Siphonostomatoida</taxon>
        <taxon>Caligidae</taxon>
        <taxon>Lepeophtheirus</taxon>
    </lineage>
</organism>
<proteinExistence type="predicted"/>
<sequence length="99" mass="11539">LNVEIKEAKEGSEERKRAILLFSSIAEHKGYASYIKITKYIKYYYIHISRFSSHLEVGFSVWFDEGQGIYIVTTVLDIISRDDTFILSDKVHIFPFLIS</sequence>
<feature type="non-terminal residue" evidence="1">
    <location>
        <position position="1"/>
    </location>
</feature>
<reference evidence="1" key="1">
    <citation type="submission" date="2014-05" db="EMBL/GenBank/DDBJ databases">
        <authorList>
            <person name="Chronopoulou M."/>
        </authorList>
    </citation>
    <scope>NUCLEOTIDE SEQUENCE</scope>
    <source>
        <tissue evidence="1">Whole organism</tissue>
    </source>
</reference>
<evidence type="ECO:0000313" key="1">
    <source>
        <dbReference type="EMBL" id="CDW18119.1"/>
    </source>
</evidence>
<accession>A0A0K2SWH8</accession>
<dbReference type="EMBL" id="HACA01000758">
    <property type="protein sequence ID" value="CDW18119.1"/>
    <property type="molecule type" value="Transcribed_RNA"/>
</dbReference>
<dbReference type="AlphaFoldDB" id="A0A0K2SWH8"/>
<protein>
    <submittedName>
        <fullName evidence="1">Uncharacterized protein</fullName>
    </submittedName>
</protein>
<name>A0A0K2SWH8_LEPSM</name>